<feature type="region of interest" description="Disordered" evidence="1">
    <location>
        <begin position="270"/>
        <end position="293"/>
    </location>
</feature>
<feature type="compositionally biased region" description="Polar residues" evidence="1">
    <location>
        <begin position="376"/>
        <end position="390"/>
    </location>
</feature>
<gene>
    <name evidence="2" type="ORF">PPIS_a0038</name>
</gene>
<feature type="region of interest" description="Disordered" evidence="1">
    <location>
        <begin position="169"/>
        <end position="192"/>
    </location>
</feature>
<protein>
    <submittedName>
        <fullName evidence="2">Uncharacterized protein</fullName>
    </submittedName>
</protein>
<feature type="compositionally biased region" description="Polar residues" evidence="1">
    <location>
        <begin position="174"/>
        <end position="188"/>
    </location>
</feature>
<dbReference type="EMBL" id="CP011924">
    <property type="protein sequence ID" value="ATD05420.1"/>
    <property type="molecule type" value="Genomic_DNA"/>
</dbReference>
<evidence type="ECO:0000313" key="3">
    <source>
        <dbReference type="Proteomes" id="UP000016521"/>
    </source>
</evidence>
<feature type="region of interest" description="Disordered" evidence="1">
    <location>
        <begin position="68"/>
        <end position="91"/>
    </location>
</feature>
<feature type="compositionally biased region" description="Polar residues" evidence="1">
    <location>
        <begin position="275"/>
        <end position="289"/>
    </location>
</feature>
<reference evidence="2 3" key="1">
    <citation type="submission" date="2015-06" db="EMBL/GenBank/DDBJ databases">
        <authorList>
            <person name="Xie B.-B."/>
            <person name="Rong J.-C."/>
            <person name="Qin Q.-L."/>
            <person name="Zhang Y.-Z."/>
        </authorList>
    </citation>
    <scope>NUCLEOTIDE SEQUENCE [LARGE SCALE GENOMIC DNA]</scope>
    <source>
        <strain evidence="2 3">JCM 20779</strain>
    </source>
</reference>
<accession>A0ABN5C992</accession>
<name>A0ABN5C992_PSEO7</name>
<feature type="compositionally biased region" description="Polar residues" evidence="1">
    <location>
        <begin position="73"/>
        <end position="87"/>
    </location>
</feature>
<feature type="region of interest" description="Disordered" evidence="1">
    <location>
        <begin position="371"/>
        <end position="394"/>
    </location>
</feature>
<evidence type="ECO:0000313" key="2">
    <source>
        <dbReference type="EMBL" id="ATD05420.1"/>
    </source>
</evidence>
<keyword evidence="3" id="KW-1185">Reference proteome</keyword>
<proteinExistence type="predicted"/>
<organism evidence="2 3">
    <name type="scientific">Pseudoalteromonas piscicida</name>
    <dbReference type="NCBI Taxonomy" id="43662"/>
    <lineage>
        <taxon>Bacteria</taxon>
        <taxon>Pseudomonadati</taxon>
        <taxon>Pseudomonadota</taxon>
        <taxon>Gammaproteobacteria</taxon>
        <taxon>Alteromonadales</taxon>
        <taxon>Pseudoalteromonadaceae</taxon>
        <taxon>Pseudoalteromonas</taxon>
    </lineage>
</organism>
<sequence>MHFKSNILSRHKVAATKIHIGFDVNSQQTTHTRSSGFIPRPPFWPSTHSPQTSLCTSNTQSRHKIAATKTHNRSTSQQATHNRSSGFTPRPPFNRQCTLYKQSFVFQILYRDIKSLLQNTQGFNIKSQQATHTRSSGFIPRPPFWPSTHSPQTSLCTSNTQSRHKIAATKTHNRSTSQQATHNRSSGFTPRPPFNRQCTLYKQSFVFQILYRDIKSLLQNTQGFNIKSQQATHTRSSGFIPRPPFWPSTHSPQTSLCTSNTQSRHKIAATKTHNRSTSQQATHNRSSGFTPRPPFNRQCTLYKQSFVFQILYRDIKSLLQNTQGFNIKSQQATHTRSSGFIPRPPFWPSTHSPQTSLCTSNTQSRHKIAATKTHNRSTSQQATHNRSSGFTPRPPFNRQCTLYKQSFVFQILYRDIKSLLQNTQGFDIKSQQTTPNRSSGFTPRNKSHLAKFREFFSINCTPRQTRVKFGHCRKNEKTTYD</sequence>
<dbReference type="Proteomes" id="UP000016521">
    <property type="component" value="Chromosome I"/>
</dbReference>
<evidence type="ECO:0000256" key="1">
    <source>
        <dbReference type="SAM" id="MobiDB-lite"/>
    </source>
</evidence>